<feature type="region of interest" description="Disordered" evidence="8">
    <location>
        <begin position="84"/>
        <end position="663"/>
    </location>
</feature>
<dbReference type="GO" id="GO:0010494">
    <property type="term" value="C:cytoplasmic stress granule"/>
    <property type="evidence" value="ECO:0007669"/>
    <property type="project" value="UniProtKB-ARBA"/>
</dbReference>
<evidence type="ECO:0000256" key="7">
    <source>
        <dbReference type="ARBA" id="ARBA00022917"/>
    </source>
</evidence>
<dbReference type="Pfam" id="PF12152">
    <property type="entry name" value="eIF_4G1"/>
    <property type="match status" value="1"/>
</dbReference>
<evidence type="ECO:0000256" key="4">
    <source>
        <dbReference type="ARBA" id="ARBA00022540"/>
    </source>
</evidence>
<feature type="domain" description="MI" evidence="9">
    <location>
        <begin position="1361"/>
        <end position="1482"/>
    </location>
</feature>
<dbReference type="InterPro" id="IPR036211">
    <property type="entry name" value="eIF4G_eIF4E-bd_sf"/>
</dbReference>
<comment type="subcellular location">
    <subcellularLocation>
        <location evidence="1">Cytoplasm</location>
    </subcellularLocation>
</comment>
<dbReference type="PROSITE" id="PS51366">
    <property type="entry name" value="MI"/>
    <property type="match status" value="1"/>
</dbReference>
<dbReference type="PANTHER" id="PTHR23253:SF9">
    <property type="entry name" value="EUKARYOTIC TRANSLATION INITIATION FACTOR 4 GAMMA 2"/>
    <property type="match status" value="1"/>
</dbReference>
<keyword evidence="7" id="KW-0648">Protein biosynthesis</keyword>
<feature type="compositionally biased region" description="Low complexity" evidence="8">
    <location>
        <begin position="91"/>
        <end position="105"/>
    </location>
</feature>
<evidence type="ECO:0000259" key="9">
    <source>
        <dbReference type="PROSITE" id="PS51366"/>
    </source>
</evidence>
<dbReference type="PANTHER" id="PTHR23253">
    <property type="entry name" value="EUKARYOTIC TRANSLATION INITIATION FACTOR 4 GAMMA"/>
    <property type="match status" value="1"/>
</dbReference>
<protein>
    <recommendedName>
        <fullName evidence="9">MI domain-containing protein</fullName>
    </recommendedName>
</protein>
<feature type="region of interest" description="Disordered" evidence="8">
    <location>
        <begin position="1"/>
        <end position="71"/>
    </location>
</feature>
<dbReference type="SUPFAM" id="SSF48371">
    <property type="entry name" value="ARM repeat"/>
    <property type="match status" value="2"/>
</dbReference>
<feature type="compositionally biased region" description="Basic and acidic residues" evidence="8">
    <location>
        <begin position="1284"/>
        <end position="1293"/>
    </location>
</feature>
<keyword evidence="5" id="KW-0597">Phosphoprotein</keyword>
<accession>A0A9P7GE80</accession>
<organism evidence="10 11">
    <name type="scientific">Asterophora parasitica</name>
    <dbReference type="NCBI Taxonomy" id="117018"/>
    <lineage>
        <taxon>Eukaryota</taxon>
        <taxon>Fungi</taxon>
        <taxon>Dikarya</taxon>
        <taxon>Basidiomycota</taxon>
        <taxon>Agaricomycotina</taxon>
        <taxon>Agaricomycetes</taxon>
        <taxon>Agaricomycetidae</taxon>
        <taxon>Agaricales</taxon>
        <taxon>Tricholomatineae</taxon>
        <taxon>Lyophyllaceae</taxon>
        <taxon>Asterophora</taxon>
    </lineage>
</organism>
<keyword evidence="4" id="KW-0396">Initiation factor</keyword>
<keyword evidence="6" id="KW-0694">RNA-binding</keyword>
<feature type="region of interest" description="Disordered" evidence="8">
    <location>
        <begin position="826"/>
        <end position="889"/>
    </location>
</feature>
<feature type="compositionally biased region" description="Acidic residues" evidence="8">
    <location>
        <begin position="1347"/>
        <end position="1359"/>
    </location>
</feature>
<proteinExistence type="inferred from homology"/>
<evidence type="ECO:0000256" key="1">
    <source>
        <dbReference type="ARBA" id="ARBA00004496"/>
    </source>
</evidence>
<dbReference type="InterPro" id="IPR003890">
    <property type="entry name" value="MIF4G-like_typ-3"/>
</dbReference>
<evidence type="ECO:0000313" key="10">
    <source>
        <dbReference type="EMBL" id="KAG5647073.1"/>
    </source>
</evidence>
<feature type="compositionally biased region" description="Low complexity" evidence="8">
    <location>
        <begin position="772"/>
        <end position="789"/>
    </location>
</feature>
<evidence type="ECO:0000256" key="5">
    <source>
        <dbReference type="ARBA" id="ARBA00022553"/>
    </source>
</evidence>
<feature type="region of interest" description="Disordered" evidence="8">
    <location>
        <begin position="1209"/>
        <end position="1362"/>
    </location>
</feature>
<keyword evidence="11" id="KW-1185">Reference proteome</keyword>
<feature type="compositionally biased region" description="Gly residues" evidence="8">
    <location>
        <begin position="873"/>
        <end position="886"/>
    </location>
</feature>
<comment type="similarity">
    <text evidence="2">Belongs to the eukaryotic initiation factor 4G family.</text>
</comment>
<gene>
    <name evidence="10" type="ORF">DXG03_001443</name>
</gene>
<feature type="compositionally biased region" description="Low complexity" evidence="8">
    <location>
        <begin position="1294"/>
        <end position="1316"/>
    </location>
</feature>
<feature type="compositionally biased region" description="Low complexity" evidence="8">
    <location>
        <begin position="167"/>
        <end position="201"/>
    </location>
</feature>
<feature type="compositionally biased region" description="Low complexity" evidence="8">
    <location>
        <begin position="208"/>
        <end position="230"/>
    </location>
</feature>
<comment type="caution">
    <text evidence="10">The sequence shown here is derived from an EMBL/GenBank/DDBJ whole genome shotgun (WGS) entry which is preliminary data.</text>
</comment>
<feature type="compositionally biased region" description="Polar residues" evidence="8">
    <location>
        <begin position="1269"/>
        <end position="1278"/>
    </location>
</feature>
<evidence type="ECO:0000256" key="2">
    <source>
        <dbReference type="ARBA" id="ARBA00005775"/>
    </source>
</evidence>
<dbReference type="FunFam" id="1.25.40.180:FF:000020">
    <property type="entry name" value="Eukaryotic translation initiation factor subunit"/>
    <property type="match status" value="1"/>
</dbReference>
<feature type="compositionally biased region" description="Pro residues" evidence="8">
    <location>
        <begin position="350"/>
        <end position="359"/>
    </location>
</feature>
<feature type="compositionally biased region" description="Low complexity" evidence="8">
    <location>
        <begin position="607"/>
        <end position="626"/>
    </location>
</feature>
<dbReference type="InterPro" id="IPR003891">
    <property type="entry name" value="Initiation_fac_eIF4g_MI"/>
</dbReference>
<evidence type="ECO:0000256" key="3">
    <source>
        <dbReference type="ARBA" id="ARBA00022490"/>
    </source>
</evidence>
<dbReference type="GO" id="GO:0003743">
    <property type="term" value="F:translation initiation factor activity"/>
    <property type="evidence" value="ECO:0007669"/>
    <property type="project" value="UniProtKB-KW"/>
</dbReference>
<feature type="compositionally biased region" description="Low complexity" evidence="8">
    <location>
        <begin position="430"/>
        <end position="447"/>
    </location>
</feature>
<feature type="compositionally biased region" description="Low complexity" evidence="8">
    <location>
        <begin position="275"/>
        <end position="285"/>
    </location>
</feature>
<dbReference type="Pfam" id="PF02847">
    <property type="entry name" value="MA3"/>
    <property type="match status" value="1"/>
</dbReference>
<dbReference type="InterPro" id="IPR022745">
    <property type="entry name" value="eIF4G1_eIF4E-bd"/>
</dbReference>
<dbReference type="SUPFAM" id="SSF101489">
    <property type="entry name" value="Eukaryotic initiation factor 4f subunit eIF4g, eIF4e-binding domain"/>
    <property type="match status" value="1"/>
</dbReference>
<evidence type="ECO:0000313" key="11">
    <source>
        <dbReference type="Proteomes" id="UP000775547"/>
    </source>
</evidence>
<dbReference type="Pfam" id="PF02854">
    <property type="entry name" value="MIF4G"/>
    <property type="match status" value="1"/>
</dbReference>
<dbReference type="Gene3D" id="1.25.40.180">
    <property type="match status" value="2"/>
</dbReference>
<keyword evidence="3" id="KW-0963">Cytoplasm</keyword>
<name>A0A9P7GE80_9AGAR</name>
<feature type="compositionally biased region" description="Low complexity" evidence="8">
    <location>
        <begin position="24"/>
        <end position="43"/>
    </location>
</feature>
<dbReference type="SMART" id="SM00543">
    <property type="entry name" value="MIF4G"/>
    <property type="match status" value="1"/>
</dbReference>
<dbReference type="EMBL" id="JABCKV010000013">
    <property type="protein sequence ID" value="KAG5647073.1"/>
    <property type="molecule type" value="Genomic_DNA"/>
</dbReference>
<feature type="compositionally biased region" description="Low complexity" evidence="8">
    <location>
        <begin position="127"/>
        <end position="146"/>
    </location>
</feature>
<feature type="compositionally biased region" description="Basic and acidic residues" evidence="8">
    <location>
        <begin position="472"/>
        <end position="606"/>
    </location>
</feature>
<evidence type="ECO:0000256" key="8">
    <source>
        <dbReference type="SAM" id="MobiDB-lite"/>
    </source>
</evidence>
<sequence>MSKSSTATAPKPQLPTKSAWSRGPPQSTSAPSPRSQSPAPSTPVHQTHSRRPSTLGQGVPIKDGVTVPRGNVGALKQSSAVTFGSIDDDSASAPISSSPATAPPIKSEGVKSFGSVPATLGHVNGKPSVSSRSSLAPSASSSSAPSSVPPTPSKPAKGEILKMFQNPSLAPSSSTTSDTSSPSLRPSNLPAQSSSQPQQGQAPPPSQPSQLGSQPYTPFVPGGRPQQQNYGPGGGGPRSPVTSRQIPNGSGPRPQGGPNGGPSQILAGLPPPSSMQPQLQPQLQPTIAVPGWPGYYYQGMPEQHYMPPYGPWYPHTQQQLPPQAQHPHPHHPPPGQHGPPHNGLPMSPRSQPPSLPPGTPTQAHAIPAAHAPPPHSHSHSNSITSPPPTPSSAGAARLNVNSSAFVPGQRSKITFKNAEGLEVDINSIKATSATTSGSPSPGPRTTGFRQGSPSTAAPVATPQRSRPVSVRLETEEQRKQRLANEEEKEKEKAKVKAEAEEKVNKEKERKEKEEADKKRKEEEKEAERVREEEEEKEWIRKEEEAEKERVQKEEDEKERKLKEDTERKVKEEEKEKERVKKEEEEKERVKKEEEKESLRLQAEEAAAKAAADATAPEPTAPEAAPEVAKEEGEVLETTAQDAPIEAAQEKPKEPLSINTGSLLDKKRPLRLDLSGTKSGEIAAPLPSALSTARHIEDLGAVSYPEGIESPAHELNKDAKPGKFRYDRGFLLQFMERCKDKPDNLPPLDAIGLEPNSDISGVHAMTRGGSGRRQGSSSGAPRGQASVGLGFSSGFGKSGGANPFSMGNFGSASKLSSDERFANANRSVSVSGGSMPFGRPSPMQRTASQGGVGGTPMSSNRTRSKRGEKRGEGNKAGGGGGQHGGFHGQSNMAQTVSLEPVVPLAVTANRWDRKTVGQVDPDSPEIVDRKVKGLLNKLTMEKFDSISDQIIAWANKSEKEKDGRTLIQVIRLVFEKATDEATWSEMYARLCRKMMERISPQVQDDGIKAADGKPIAGGQLFRKYLLNRCQEDFERGWVAKEATAAAAATKAAEDQAAKAASEKSKANGEEEVVLYSDEYYAAQKAKRQGLGLVKFIGELFKLQMLTERIMHECVKKQLANVDNPEEEEIESLCKLVTTVGALLDTPKARAHLDVYFSRMKELTKNPNVSSRMQFMLQDVLELRERKWVTRNAVTAPTTIAQIHEAAAKEKAAAEKESYQRQISMSRTGSRRGGDRGDYPQVGPDGWAVAGNGPSRPPPKAGDLSNFGKINKNTAMTFGPSSVFAGKKDNKRESISRTSSSSNMFSMLSQNAEPAAETKAPEPQRKRLVLQPRTKATDEDAPAAKSDSESEEGETAAELTEEQATKKIGEDLKEFYAVRNLDEAEVYFSGLPAAYHSKLIDKLTTRAVESKEADAQLLADLFARVVEKGLSSSAAFDEGLESIAEIIDDIAIDAPKALSHFVKVVKAVSLNDERRTRLASKSLDPEQLLALLS</sequence>
<dbReference type="InterPro" id="IPR016024">
    <property type="entry name" value="ARM-type_fold"/>
</dbReference>
<reference evidence="10" key="1">
    <citation type="submission" date="2020-07" db="EMBL/GenBank/DDBJ databases">
        <authorList>
            <person name="Nieuwenhuis M."/>
            <person name="Van De Peppel L.J.J."/>
        </authorList>
    </citation>
    <scope>NUCLEOTIDE SEQUENCE</scope>
    <source>
        <strain evidence="10">AP01</strain>
        <tissue evidence="10">Mycelium</tissue>
    </source>
</reference>
<reference evidence="10" key="2">
    <citation type="submission" date="2021-10" db="EMBL/GenBank/DDBJ databases">
        <title>Phylogenomics reveals ancestral predisposition of the termite-cultivated fungus Termitomyces towards a domesticated lifestyle.</title>
        <authorList>
            <person name="Auxier B."/>
            <person name="Grum-Grzhimaylo A."/>
            <person name="Cardenas M.E."/>
            <person name="Lodge J.D."/>
            <person name="Laessoe T."/>
            <person name="Pedersen O."/>
            <person name="Smith M.E."/>
            <person name="Kuyper T.W."/>
            <person name="Franco-Molano E.A."/>
            <person name="Baroni T.J."/>
            <person name="Aanen D.K."/>
        </authorList>
    </citation>
    <scope>NUCLEOTIDE SEQUENCE</scope>
    <source>
        <strain evidence="10">AP01</strain>
        <tissue evidence="10">Mycelium</tissue>
    </source>
</reference>
<dbReference type="Gene3D" id="1.20.970.30">
    <property type="entry name" value="eIF4G, eIF4E-binding domain"/>
    <property type="match status" value="1"/>
</dbReference>
<feature type="compositionally biased region" description="Low complexity" evidence="8">
    <location>
        <begin position="314"/>
        <end position="326"/>
    </location>
</feature>
<feature type="region of interest" description="Disordered" evidence="8">
    <location>
        <begin position="752"/>
        <end position="790"/>
    </location>
</feature>
<dbReference type="GO" id="GO:0003729">
    <property type="term" value="F:mRNA binding"/>
    <property type="evidence" value="ECO:0007669"/>
    <property type="project" value="TreeGrafter"/>
</dbReference>
<dbReference type="Proteomes" id="UP000775547">
    <property type="component" value="Unassembled WGS sequence"/>
</dbReference>
<evidence type="ECO:0000256" key="6">
    <source>
        <dbReference type="ARBA" id="ARBA00022884"/>
    </source>
</evidence>
<dbReference type="OrthoDB" id="514777at2759"/>
<dbReference type="GO" id="GO:0016281">
    <property type="term" value="C:eukaryotic translation initiation factor 4F complex"/>
    <property type="evidence" value="ECO:0007669"/>
    <property type="project" value="TreeGrafter"/>
</dbReference>